<dbReference type="AlphaFoldDB" id="A0A7L4ZM14"/>
<evidence type="ECO:0000256" key="1">
    <source>
        <dbReference type="SAM" id="Phobius"/>
    </source>
</evidence>
<keyword evidence="1" id="KW-0472">Membrane</keyword>
<feature type="transmembrane region" description="Helical" evidence="1">
    <location>
        <begin position="36"/>
        <end position="53"/>
    </location>
</feature>
<reference evidence="2 3" key="1">
    <citation type="journal article" date="2013" name="Int. J. Syst. Evol. Microbiol.">
        <title>Kordia antarctica sp. nov., isolated from Antarctic seawater.</title>
        <authorList>
            <person name="Baek K."/>
            <person name="Choi A."/>
            <person name="Kang I."/>
            <person name="Lee K."/>
            <person name="Cho J.C."/>
        </authorList>
    </citation>
    <scope>NUCLEOTIDE SEQUENCE [LARGE SCALE GENOMIC DNA]</scope>
    <source>
        <strain evidence="2 3">IMCC3317</strain>
    </source>
</reference>
<dbReference type="Proteomes" id="UP000464657">
    <property type="component" value="Chromosome"/>
</dbReference>
<keyword evidence="1" id="KW-0812">Transmembrane</keyword>
<dbReference type="EMBL" id="CP019288">
    <property type="protein sequence ID" value="QHI36984.1"/>
    <property type="molecule type" value="Genomic_DNA"/>
</dbReference>
<accession>A0A7L4ZM14</accession>
<protein>
    <submittedName>
        <fullName evidence="2">Uncharacterized protein</fullName>
    </submittedName>
</protein>
<gene>
    <name evidence="2" type="ORF">IMCC3317_23550</name>
</gene>
<feature type="transmembrane region" description="Helical" evidence="1">
    <location>
        <begin position="6"/>
        <end position="24"/>
    </location>
</feature>
<proteinExistence type="predicted"/>
<dbReference type="RefSeq" id="WP_160129645.1">
    <property type="nucleotide sequence ID" value="NZ_CP019288.1"/>
</dbReference>
<dbReference type="KEGG" id="kan:IMCC3317_23550"/>
<keyword evidence="3" id="KW-1185">Reference proteome</keyword>
<organism evidence="2 3">
    <name type="scientific">Kordia antarctica</name>
    <dbReference type="NCBI Taxonomy" id="1218801"/>
    <lineage>
        <taxon>Bacteria</taxon>
        <taxon>Pseudomonadati</taxon>
        <taxon>Bacteroidota</taxon>
        <taxon>Flavobacteriia</taxon>
        <taxon>Flavobacteriales</taxon>
        <taxon>Flavobacteriaceae</taxon>
        <taxon>Kordia</taxon>
    </lineage>
</organism>
<dbReference type="OrthoDB" id="1449062at2"/>
<keyword evidence="1" id="KW-1133">Transmembrane helix</keyword>
<sequence>MYLIWALLNTAFVILFFGLALTLFTKGKQLFNNKYGNAIIVVFVLGVITMLGAKERDFSNTRVYHSGKDIKGNNVASRSVKIEETIPFALHFDVSFKKNDKDELVPSSSRSNMSGFTSGYDWQYMNAAINKQENGTFSYDMSGVLHWYLFGIKVYSESKDFTGVLE</sequence>
<evidence type="ECO:0000313" key="3">
    <source>
        <dbReference type="Proteomes" id="UP000464657"/>
    </source>
</evidence>
<name>A0A7L4ZM14_9FLAO</name>
<evidence type="ECO:0000313" key="2">
    <source>
        <dbReference type="EMBL" id="QHI36984.1"/>
    </source>
</evidence>